<dbReference type="PROSITE" id="PS50848">
    <property type="entry name" value="START"/>
    <property type="match status" value="1"/>
</dbReference>
<dbReference type="Pfam" id="PF01852">
    <property type="entry name" value="START"/>
    <property type="match status" value="1"/>
</dbReference>
<feature type="region of interest" description="Disordered" evidence="1">
    <location>
        <begin position="1"/>
        <end position="47"/>
    </location>
</feature>
<accession>A0A5N5JAT5</accession>
<feature type="domain" description="START" evidence="2">
    <location>
        <begin position="268"/>
        <end position="427"/>
    </location>
</feature>
<dbReference type="EMBL" id="VDCV01000018">
    <property type="protein sequence ID" value="KAB5514553.1"/>
    <property type="molecule type" value="Genomic_DNA"/>
</dbReference>
<dbReference type="CDD" id="cd00177">
    <property type="entry name" value="START"/>
    <property type="match status" value="1"/>
</dbReference>
<dbReference type="AlphaFoldDB" id="A0A5N5JAT5"/>
<dbReference type="Gene3D" id="3.30.530.20">
    <property type="match status" value="1"/>
</dbReference>
<dbReference type="InterPro" id="IPR045096">
    <property type="entry name" value="EDR2-like"/>
</dbReference>
<gene>
    <name evidence="3" type="ORF">DKX38_028459</name>
</gene>
<evidence type="ECO:0000256" key="1">
    <source>
        <dbReference type="SAM" id="MobiDB-lite"/>
    </source>
</evidence>
<dbReference type="InterPro" id="IPR009769">
    <property type="entry name" value="EDR2_C"/>
</dbReference>
<dbReference type="PANTHER" id="PTHR12136:SF47">
    <property type="entry name" value="ENHANCED DISEASE RESISTANCE PROTEIN (DUF1336)"/>
    <property type="match status" value="1"/>
</dbReference>
<dbReference type="InterPro" id="IPR023393">
    <property type="entry name" value="START-like_dom_sf"/>
</dbReference>
<protein>
    <recommendedName>
        <fullName evidence="2">START domain-containing protein</fullName>
    </recommendedName>
</protein>
<feature type="compositionally biased region" description="Gly residues" evidence="1">
    <location>
        <begin position="18"/>
        <end position="47"/>
    </location>
</feature>
<evidence type="ECO:0000313" key="4">
    <source>
        <dbReference type="Proteomes" id="UP000326939"/>
    </source>
</evidence>
<keyword evidence="4" id="KW-1185">Reference proteome</keyword>
<dbReference type="Proteomes" id="UP000326939">
    <property type="component" value="Chromosome 18"/>
</dbReference>
<organism evidence="3 4">
    <name type="scientific">Salix brachista</name>
    <dbReference type="NCBI Taxonomy" id="2182728"/>
    <lineage>
        <taxon>Eukaryota</taxon>
        <taxon>Viridiplantae</taxon>
        <taxon>Streptophyta</taxon>
        <taxon>Embryophyta</taxon>
        <taxon>Tracheophyta</taxon>
        <taxon>Spermatophyta</taxon>
        <taxon>Magnoliopsida</taxon>
        <taxon>eudicotyledons</taxon>
        <taxon>Gunneridae</taxon>
        <taxon>Pentapetalae</taxon>
        <taxon>rosids</taxon>
        <taxon>fabids</taxon>
        <taxon>Malpighiales</taxon>
        <taxon>Salicaceae</taxon>
        <taxon>Saliceae</taxon>
        <taxon>Salix</taxon>
    </lineage>
</organism>
<dbReference type="PANTHER" id="PTHR12136">
    <property type="entry name" value="ENHANCED DISEASE RESISTANCE-RELATED"/>
    <property type="match status" value="1"/>
</dbReference>
<comment type="caution">
    <text evidence="3">The sequence shown here is derived from an EMBL/GenBank/DDBJ whole genome shotgun (WGS) entry which is preliminary data.</text>
</comment>
<feature type="region of interest" description="Disordered" evidence="1">
    <location>
        <begin position="526"/>
        <end position="548"/>
    </location>
</feature>
<reference evidence="4" key="1">
    <citation type="journal article" date="2019" name="Gigascience">
        <title>De novo genome assembly of the endangered Acer yangbiense, a plant species with extremely small populations endemic to Yunnan Province, China.</title>
        <authorList>
            <person name="Yang J."/>
            <person name="Wariss H.M."/>
            <person name="Tao L."/>
            <person name="Zhang R."/>
            <person name="Yun Q."/>
            <person name="Hollingsworth P."/>
            <person name="Dao Z."/>
            <person name="Luo G."/>
            <person name="Guo H."/>
            <person name="Ma Y."/>
            <person name="Sun W."/>
        </authorList>
    </citation>
    <scope>NUCLEOTIDE SEQUENCE [LARGE SCALE GENOMIC DNA]</scope>
    <source>
        <strain evidence="4">cv. br00</strain>
    </source>
</reference>
<evidence type="ECO:0000313" key="3">
    <source>
        <dbReference type="EMBL" id="KAB5514553.1"/>
    </source>
</evidence>
<dbReference type="GO" id="GO:0008289">
    <property type="term" value="F:lipid binding"/>
    <property type="evidence" value="ECO:0007669"/>
    <property type="project" value="InterPro"/>
</dbReference>
<evidence type="ECO:0000259" key="2">
    <source>
        <dbReference type="PROSITE" id="PS50848"/>
    </source>
</evidence>
<dbReference type="InterPro" id="IPR002913">
    <property type="entry name" value="START_lipid-bd_dom"/>
</dbReference>
<dbReference type="SUPFAM" id="SSF55961">
    <property type="entry name" value="Bet v1-like"/>
    <property type="match status" value="1"/>
</dbReference>
<name>A0A5N5JAT5_9ROSI</name>
<proteinExistence type="predicted"/>
<sequence>METTTAKTTKVKVRIVERGGGSDGSSGSGGSSGDGSGGGGDGGGGDGGGEERGMYVYSGWVYHLGTNSIGRQYCHLRFLFIKGKFVKMYKRDPQDHPGIVDLNAAVGLLEALRCINVGIAPAKHIRKGVIGPTLMVEELGRRKVNNGDIYVLRFYNRLDETKKGEIACATAGEVKQWMEAFDQGKQQAEFELARGLSASNKLNMETEIINLEGHRPRVRRYAYGLKKFVRIGQGPETLLRQSSSVAAMVRPDRYSEGEVGDAIDFHQWKCVRTVNGVRIFEDVSNAKSGKGVLVKAVSVIEASADAVFEVILNLDQHQRYEWDMLTGDLELLDSYDGHYDVVYGTCDSKYLSRWKSNRDFVFSRQWFQGQDGTYTILQLPAVHKKRPSRSGYQREKINPSTWEIRDLNTPTESNTARCLVMLMLEIQEGWCRWKKSHGSKFEKTIPFALLSQVEGSSVIRTPTHDTILDQLRNQILWYGLKEYIAANPAFKFEHSATVLQSRISDGAISSSEYEDSEVQDEFYDAMADDSSSSSSSEESDDDHEKTKKVKVKLRNVSWAITSLSMMRASDPDASKDLDRFVAPINIDPSQFHGSLNKGKDENDSNCWTSPSGTGFMVRGKTYLKDSFKVMGGDPLLKLISVDWFKVDKAIDGISLHPRCLVQTEAGKKLPFILVVNLQIPSKPNYSLVLYYAADRPINKSSLLGKFVDGTDLFRDSRFKLIPSIIEGYWMVKRAVGTKACLLGKAVTCKYLRQDNFLEIAVDIGSSSVARGVIGLVLGYVTSIVVDLAILIEAKEEADLPEYILGTVRLNRLRIDTAVPFEA</sequence>
<dbReference type="Pfam" id="PF07059">
    <property type="entry name" value="EDR2_C"/>
    <property type="match status" value="1"/>
</dbReference>